<dbReference type="InterPro" id="IPR043149">
    <property type="entry name" value="TagF_N"/>
</dbReference>
<dbReference type="Gene3D" id="1.25.40.10">
    <property type="entry name" value="Tetratricopeptide repeat domain"/>
    <property type="match status" value="1"/>
</dbReference>
<comment type="similarity">
    <text evidence="2">Belongs to the CDP-glycerol glycerophosphotransferase family.</text>
</comment>
<dbReference type="InterPro" id="IPR043148">
    <property type="entry name" value="TagF_C"/>
</dbReference>
<keyword evidence="4" id="KW-0808">Transferase</keyword>
<dbReference type="Gene3D" id="3.40.50.11820">
    <property type="match status" value="1"/>
</dbReference>
<reference evidence="8" key="1">
    <citation type="journal article" date="2019" name="Int. J. Syst. Evol. Microbiol.">
        <title>The Global Catalogue of Microorganisms (GCM) 10K type strain sequencing project: providing services to taxonomists for standard genome sequencing and annotation.</title>
        <authorList>
            <consortium name="The Broad Institute Genomics Platform"/>
            <consortium name="The Broad Institute Genome Sequencing Center for Infectious Disease"/>
            <person name="Wu L."/>
            <person name="Ma J."/>
        </authorList>
    </citation>
    <scope>NUCLEOTIDE SEQUENCE [LARGE SCALE GENOMIC DNA]</scope>
    <source>
        <strain evidence="8">CCUG 57263</strain>
    </source>
</reference>
<dbReference type="InterPro" id="IPR011990">
    <property type="entry name" value="TPR-like_helical_dom_sf"/>
</dbReference>
<dbReference type="InterPro" id="IPR007554">
    <property type="entry name" value="Glycerophosphate_synth"/>
</dbReference>
<evidence type="ECO:0000256" key="1">
    <source>
        <dbReference type="ARBA" id="ARBA00004202"/>
    </source>
</evidence>
<organism evidence="7 8">
    <name type="scientific">Paenibacillus residui</name>
    <dbReference type="NCBI Taxonomy" id="629724"/>
    <lineage>
        <taxon>Bacteria</taxon>
        <taxon>Bacillati</taxon>
        <taxon>Bacillota</taxon>
        <taxon>Bacilli</taxon>
        <taxon>Bacillales</taxon>
        <taxon>Paenibacillaceae</taxon>
        <taxon>Paenibacillus</taxon>
    </lineage>
</organism>
<dbReference type="SUPFAM" id="SSF53448">
    <property type="entry name" value="Nucleotide-diphospho-sugar transferases"/>
    <property type="match status" value="1"/>
</dbReference>
<keyword evidence="5" id="KW-0777">Teichoic acid biosynthesis</keyword>
<evidence type="ECO:0000256" key="6">
    <source>
        <dbReference type="ARBA" id="ARBA00023136"/>
    </source>
</evidence>
<dbReference type="InterPro" id="IPR029044">
    <property type="entry name" value="Nucleotide-diphossugar_trans"/>
</dbReference>
<evidence type="ECO:0000256" key="2">
    <source>
        <dbReference type="ARBA" id="ARBA00010488"/>
    </source>
</evidence>
<dbReference type="SUPFAM" id="SSF48452">
    <property type="entry name" value="TPR-like"/>
    <property type="match status" value="1"/>
</dbReference>
<dbReference type="Gene3D" id="3.40.50.12580">
    <property type="match status" value="1"/>
</dbReference>
<comment type="caution">
    <text evidence="7">The sequence shown here is derived from an EMBL/GenBank/DDBJ whole genome shotgun (WGS) entry which is preliminary data.</text>
</comment>
<dbReference type="Gene3D" id="3.90.550.10">
    <property type="entry name" value="Spore Coat Polysaccharide Biosynthesis Protein SpsA, Chain A"/>
    <property type="match status" value="1"/>
</dbReference>
<keyword evidence="6" id="KW-0472">Membrane</keyword>
<dbReference type="Pfam" id="PF04464">
    <property type="entry name" value="Glyphos_transf"/>
    <property type="match status" value="1"/>
</dbReference>
<dbReference type="SUPFAM" id="SSF53756">
    <property type="entry name" value="UDP-Glycosyltransferase/glycogen phosphorylase"/>
    <property type="match status" value="1"/>
</dbReference>
<dbReference type="Proteomes" id="UP001597120">
    <property type="component" value="Unassembled WGS sequence"/>
</dbReference>
<evidence type="ECO:0000313" key="7">
    <source>
        <dbReference type="EMBL" id="MFD0870483.1"/>
    </source>
</evidence>
<dbReference type="InterPro" id="IPR051612">
    <property type="entry name" value="Teichoic_Acid_Biosynth"/>
</dbReference>
<sequence length="777" mass="90869">MMTKKQRIVLVSQTYSGCNSRALYQSCPRNIQEKYEVRLINEPPYLEYDQDVRDSHVVITTHANYPFNKEQINIDLWHGFPLKGMANMDSGDPRSPEQLLKHWNDVDIITSYSAMFNTLFNACIGTKVNKYQITGAPRNDYLYTDVGKRNLSTIFKEDFENSKVIFYMPTFRSVSFNSMKKEGNRHWDNLFSFNTFIMEEFLNFLEKNNLRLVVKLHPVEEGVVREHLLKIGCERIHVLTDSVLQHNNMDLYQLLNGCDLLITDYSSVYFDFLLLNRPIIFAPIDLNEYKQSRGFLLEPYESWTPGPKVYAQHELEAEILRSLGDKDYYINEREQLTKIVHHYQDGQASKRIWSMIENLVDSVASSSNKQEEIQIELDTIKKRLKEEIKLLIEKGQTTEANKILEECEQTIGLDLEMITMKASVLFIENKLDEALNVLEKGYFIDKEHFDILYNLGYINHFMQRNDWAIYYYSKALKYCKDTNLQKDIEKSIHALKSAFPRSQALKKVLIGSPVHQKPEILQNYLESLEELNKEGVAVDYFFVDDNNDHLSSGKLQTFAESNNVFILSSFHKDQYICDNNTHHWNTDLVWKVAEFKNDIIEFAIFNDYDYLFLIDSDLVLHPKTLNKLISAEKDIISNIFWTKWTDDVQIELPQVWLKDNYTLYSFNAKEKLTQSEINQRTAEFIGKLRRPGIYKVGGLGACTLISRKALEAGVNFSEIPNISFWGEDRHFCIRAEVLGFELFVDTHYPAFHIYRESDLEKVPAFKKNNKLEESTEK</sequence>
<comment type="subcellular location">
    <subcellularLocation>
        <location evidence="1">Cell membrane</location>
        <topology evidence="1">Peripheral membrane protein</topology>
    </subcellularLocation>
</comment>
<name>A0ABW3DDT9_9BACL</name>
<dbReference type="RefSeq" id="WP_379289176.1">
    <property type="nucleotide sequence ID" value="NZ_JBHTIU010000048.1"/>
</dbReference>
<evidence type="ECO:0000256" key="5">
    <source>
        <dbReference type="ARBA" id="ARBA00022944"/>
    </source>
</evidence>
<dbReference type="PANTHER" id="PTHR37316:SF3">
    <property type="entry name" value="TEICHOIC ACID GLYCEROL-PHOSPHATE TRANSFERASE"/>
    <property type="match status" value="1"/>
</dbReference>
<evidence type="ECO:0000256" key="4">
    <source>
        <dbReference type="ARBA" id="ARBA00022679"/>
    </source>
</evidence>
<evidence type="ECO:0000256" key="3">
    <source>
        <dbReference type="ARBA" id="ARBA00022475"/>
    </source>
</evidence>
<evidence type="ECO:0000313" key="8">
    <source>
        <dbReference type="Proteomes" id="UP001597120"/>
    </source>
</evidence>
<dbReference type="InterPro" id="IPR019734">
    <property type="entry name" value="TPR_rpt"/>
</dbReference>
<gene>
    <name evidence="7" type="ORF">ACFQ03_15110</name>
</gene>
<dbReference type="EMBL" id="JBHTIU010000048">
    <property type="protein sequence ID" value="MFD0870483.1"/>
    <property type="molecule type" value="Genomic_DNA"/>
</dbReference>
<dbReference type="PANTHER" id="PTHR37316">
    <property type="entry name" value="TEICHOIC ACID GLYCEROL-PHOSPHATE PRIMASE"/>
    <property type="match status" value="1"/>
</dbReference>
<keyword evidence="3" id="KW-1003">Cell membrane</keyword>
<proteinExistence type="inferred from homology"/>
<accession>A0ABW3DDT9</accession>
<dbReference type="SMART" id="SM00028">
    <property type="entry name" value="TPR"/>
    <property type="match status" value="2"/>
</dbReference>
<protein>
    <submittedName>
        <fullName evidence="7">CDP-glycerol glycerophosphotransferase family protein</fullName>
    </submittedName>
</protein>
<keyword evidence="8" id="KW-1185">Reference proteome</keyword>